<dbReference type="Proteomes" id="UP001500454">
    <property type="component" value="Unassembled WGS sequence"/>
</dbReference>
<keyword evidence="3" id="KW-1185">Reference proteome</keyword>
<feature type="compositionally biased region" description="Low complexity" evidence="1">
    <location>
        <begin position="7"/>
        <end position="16"/>
    </location>
</feature>
<reference evidence="3" key="1">
    <citation type="journal article" date="2019" name="Int. J. Syst. Evol. Microbiol.">
        <title>The Global Catalogue of Microorganisms (GCM) 10K type strain sequencing project: providing services to taxonomists for standard genome sequencing and annotation.</title>
        <authorList>
            <consortium name="The Broad Institute Genomics Platform"/>
            <consortium name="The Broad Institute Genome Sequencing Center for Infectious Disease"/>
            <person name="Wu L."/>
            <person name="Ma J."/>
        </authorList>
    </citation>
    <scope>NUCLEOTIDE SEQUENCE [LARGE SCALE GENOMIC DNA]</scope>
    <source>
        <strain evidence="3">JCM 17924</strain>
    </source>
</reference>
<name>A0ABP8IZ67_9BACT</name>
<feature type="compositionally biased region" description="Pro residues" evidence="1">
    <location>
        <begin position="17"/>
        <end position="27"/>
    </location>
</feature>
<feature type="region of interest" description="Disordered" evidence="1">
    <location>
        <begin position="1"/>
        <end position="43"/>
    </location>
</feature>
<comment type="caution">
    <text evidence="2">The sequence shown here is derived from an EMBL/GenBank/DDBJ whole genome shotgun (WGS) entry which is preliminary data.</text>
</comment>
<proteinExistence type="predicted"/>
<evidence type="ECO:0000313" key="2">
    <source>
        <dbReference type="EMBL" id="GAA4381546.1"/>
    </source>
</evidence>
<evidence type="ECO:0000313" key="3">
    <source>
        <dbReference type="Proteomes" id="UP001500454"/>
    </source>
</evidence>
<evidence type="ECO:0000256" key="1">
    <source>
        <dbReference type="SAM" id="MobiDB-lite"/>
    </source>
</evidence>
<organism evidence="2 3">
    <name type="scientific">Hymenobacter koreensis</name>
    <dbReference type="NCBI Taxonomy" id="1084523"/>
    <lineage>
        <taxon>Bacteria</taxon>
        <taxon>Pseudomonadati</taxon>
        <taxon>Bacteroidota</taxon>
        <taxon>Cytophagia</taxon>
        <taxon>Cytophagales</taxon>
        <taxon>Hymenobacteraceae</taxon>
        <taxon>Hymenobacter</taxon>
    </lineage>
</organism>
<dbReference type="RefSeq" id="WP_345223972.1">
    <property type="nucleotide sequence ID" value="NZ_BAABHA010000004.1"/>
</dbReference>
<sequence length="64" mass="6802">MKPNTDSYSQAASSASLPPPGPFPTPPAASLEEMDAAQPAPRPAPRFLYWETVDPASNSLYPVD</sequence>
<accession>A0ABP8IZ67</accession>
<protein>
    <submittedName>
        <fullName evidence="2">Uncharacterized protein</fullName>
    </submittedName>
</protein>
<dbReference type="EMBL" id="BAABHA010000004">
    <property type="protein sequence ID" value="GAA4381546.1"/>
    <property type="molecule type" value="Genomic_DNA"/>
</dbReference>
<gene>
    <name evidence="2" type="ORF">GCM10023186_21100</name>
</gene>